<dbReference type="Pfam" id="PF03358">
    <property type="entry name" value="FMN_red"/>
    <property type="match status" value="1"/>
</dbReference>
<sequence>MTATTPLRALALVCTLKPGSADSSTDLIAHQVLAELDGHGVVGSVVRVVDHDVKPGVEVDMGDGDQWPAIRAQLLDADILVLATPTWVGQHSSVAQRVFERLDAEISETGEDGNPHTFGKVAVIAVVGNEDGAHHISGIAAQVLGDTGFTVPAQGVTYWNGEAMHPTDFKDLDETPEGTASTTKVAAANAAHLARLLRDAKYPPSS</sequence>
<evidence type="ECO:0000313" key="2">
    <source>
        <dbReference type="EMBL" id="SHH10222.1"/>
    </source>
</evidence>
<dbReference type="InterPro" id="IPR029039">
    <property type="entry name" value="Flavoprotein-like_sf"/>
</dbReference>
<evidence type="ECO:0000313" key="3">
    <source>
        <dbReference type="Proteomes" id="UP000186132"/>
    </source>
</evidence>
<dbReference type="AlphaFoldDB" id="A0A1M5Q889"/>
<keyword evidence="3" id="KW-1185">Reference proteome</keyword>
<dbReference type="InterPro" id="IPR005025">
    <property type="entry name" value="FMN_Rdtase-like_dom"/>
</dbReference>
<proteinExistence type="predicted"/>
<organism evidence="2 3">
    <name type="scientific">Jatrophihabitans endophyticus</name>
    <dbReference type="NCBI Taxonomy" id="1206085"/>
    <lineage>
        <taxon>Bacteria</taxon>
        <taxon>Bacillati</taxon>
        <taxon>Actinomycetota</taxon>
        <taxon>Actinomycetes</taxon>
        <taxon>Jatrophihabitantales</taxon>
        <taxon>Jatrophihabitantaceae</taxon>
        <taxon>Jatrophihabitans</taxon>
    </lineage>
</organism>
<dbReference type="Gene3D" id="3.40.50.360">
    <property type="match status" value="1"/>
</dbReference>
<dbReference type="RefSeq" id="WP_073391508.1">
    <property type="nucleotide sequence ID" value="NZ_FQVU01000004.1"/>
</dbReference>
<dbReference type="EMBL" id="FQVU01000004">
    <property type="protein sequence ID" value="SHH10222.1"/>
    <property type="molecule type" value="Genomic_DNA"/>
</dbReference>
<dbReference type="STRING" id="1206085.SAMN05443575_3325"/>
<dbReference type="Proteomes" id="UP000186132">
    <property type="component" value="Unassembled WGS sequence"/>
</dbReference>
<feature type="domain" description="NADPH-dependent FMN reductase-like" evidence="1">
    <location>
        <begin position="10"/>
        <end position="153"/>
    </location>
</feature>
<dbReference type="OrthoDB" id="8853249at2"/>
<name>A0A1M5Q889_9ACTN</name>
<protein>
    <submittedName>
        <fullName evidence="2">Multimeric flavodoxin WrbA</fullName>
    </submittedName>
</protein>
<gene>
    <name evidence="2" type="ORF">SAMN05443575_3325</name>
</gene>
<dbReference type="GO" id="GO:0016491">
    <property type="term" value="F:oxidoreductase activity"/>
    <property type="evidence" value="ECO:0007669"/>
    <property type="project" value="InterPro"/>
</dbReference>
<reference evidence="2 3" key="1">
    <citation type="submission" date="2016-11" db="EMBL/GenBank/DDBJ databases">
        <authorList>
            <person name="Jaros S."/>
            <person name="Januszkiewicz K."/>
            <person name="Wedrychowicz H."/>
        </authorList>
    </citation>
    <scope>NUCLEOTIDE SEQUENCE [LARGE SCALE GENOMIC DNA]</scope>
    <source>
        <strain evidence="2 3">DSM 45627</strain>
    </source>
</reference>
<evidence type="ECO:0000259" key="1">
    <source>
        <dbReference type="Pfam" id="PF03358"/>
    </source>
</evidence>
<dbReference type="SUPFAM" id="SSF52218">
    <property type="entry name" value="Flavoproteins"/>
    <property type="match status" value="1"/>
</dbReference>
<accession>A0A1M5Q889</accession>